<proteinExistence type="predicted"/>
<evidence type="ECO:0000256" key="1">
    <source>
        <dbReference type="ARBA" id="ARBA00004123"/>
    </source>
</evidence>
<dbReference type="CDD" id="cd00130">
    <property type="entry name" value="PAS"/>
    <property type="match status" value="2"/>
</dbReference>
<evidence type="ECO:0000256" key="7">
    <source>
        <dbReference type="ARBA" id="ARBA00023242"/>
    </source>
</evidence>
<dbReference type="SMART" id="SM00091">
    <property type="entry name" value="PAS"/>
    <property type="match status" value="2"/>
</dbReference>
<dbReference type="SUPFAM" id="SSF47459">
    <property type="entry name" value="HLH, helix-loop-helix DNA-binding domain"/>
    <property type="match status" value="1"/>
</dbReference>
<dbReference type="InterPro" id="IPR011598">
    <property type="entry name" value="bHLH_dom"/>
</dbReference>
<dbReference type="Proteomes" id="UP000694845">
    <property type="component" value="Unplaced"/>
</dbReference>
<feature type="region of interest" description="Disordered" evidence="8">
    <location>
        <begin position="451"/>
        <end position="605"/>
    </location>
</feature>
<dbReference type="OMA" id="HNHAQQH"/>
<dbReference type="InterPro" id="IPR039091">
    <property type="entry name" value="AHR/AHRR"/>
</dbReference>
<dbReference type="FunFam" id="4.10.280.10:FF:000041">
    <property type="entry name" value="aryl hydrocarbon receptor repressor"/>
    <property type="match status" value="1"/>
</dbReference>
<dbReference type="KEGG" id="aplc:110978844"/>
<evidence type="ECO:0000256" key="6">
    <source>
        <dbReference type="ARBA" id="ARBA00023163"/>
    </source>
</evidence>
<feature type="compositionally biased region" description="Pro residues" evidence="8">
    <location>
        <begin position="470"/>
        <end position="510"/>
    </location>
</feature>
<dbReference type="OrthoDB" id="7788762at2759"/>
<feature type="compositionally biased region" description="Polar residues" evidence="8">
    <location>
        <begin position="850"/>
        <end position="876"/>
    </location>
</feature>
<dbReference type="GO" id="GO:0034751">
    <property type="term" value="C:aryl hydrocarbon receptor complex"/>
    <property type="evidence" value="ECO:0007669"/>
    <property type="project" value="TreeGrafter"/>
</dbReference>
<evidence type="ECO:0000256" key="8">
    <source>
        <dbReference type="SAM" id="MobiDB-lite"/>
    </source>
</evidence>
<feature type="region of interest" description="Disordered" evidence="8">
    <location>
        <begin position="734"/>
        <end position="792"/>
    </location>
</feature>
<dbReference type="Pfam" id="PF00989">
    <property type="entry name" value="PAS"/>
    <property type="match status" value="1"/>
</dbReference>
<evidence type="ECO:0000256" key="4">
    <source>
        <dbReference type="ARBA" id="ARBA00023125"/>
    </source>
</evidence>
<dbReference type="InterPro" id="IPR035965">
    <property type="entry name" value="PAS-like_dom_sf"/>
</dbReference>
<feature type="compositionally biased region" description="Polar residues" evidence="8">
    <location>
        <begin position="579"/>
        <end position="605"/>
    </location>
</feature>
<dbReference type="GO" id="GO:0046983">
    <property type="term" value="F:protein dimerization activity"/>
    <property type="evidence" value="ECO:0007669"/>
    <property type="project" value="InterPro"/>
</dbReference>
<feature type="region of interest" description="Disordered" evidence="8">
    <location>
        <begin position="680"/>
        <end position="700"/>
    </location>
</feature>
<evidence type="ECO:0000313" key="11">
    <source>
        <dbReference type="Proteomes" id="UP000694845"/>
    </source>
</evidence>
<feature type="compositionally biased region" description="Polar residues" evidence="8">
    <location>
        <begin position="953"/>
        <end position="965"/>
    </location>
</feature>
<comment type="subcellular location">
    <subcellularLocation>
        <location evidence="1">Nucleus</location>
    </subcellularLocation>
</comment>
<dbReference type="RefSeq" id="XP_022089825.1">
    <property type="nucleotide sequence ID" value="XM_022234133.1"/>
</dbReference>
<dbReference type="GO" id="GO:0005634">
    <property type="term" value="C:nucleus"/>
    <property type="evidence" value="ECO:0007669"/>
    <property type="project" value="UniProtKB-SubCell"/>
</dbReference>
<keyword evidence="2" id="KW-0677">Repeat</keyword>
<feature type="compositionally biased region" description="Low complexity" evidence="8">
    <location>
        <begin position="934"/>
        <end position="952"/>
    </location>
</feature>
<dbReference type="SMART" id="SM00353">
    <property type="entry name" value="HLH"/>
    <property type="match status" value="1"/>
</dbReference>
<dbReference type="AlphaFoldDB" id="A0A8B7YBR7"/>
<keyword evidence="6" id="KW-0804">Transcription</keyword>
<sequence length="1275" mass="141243">MMSLSSPYADSVDGISQKMYAGKRRRRPVKRNPTHTVVEVKSNPSKRHRDRLNAELDRLASLLPFDADTISKLDKLSILRLSVSYLRSKSYFNVSIGNKDSPNGAITDGHNGHQRMLPSVGQTMESVDFDQPDSSSSRSGLNLEGEAEMLVHAMNGFLLVVQQDGQVMFASPSIQEYLGFQDADVMHQSVYDLIHKDDRSTFQQQLKYESCHDYPEDVDNPDSQAALERNFTARLRCLLDESSGFLNLQITGRLRPLYGQRIRGEDGVPVDVDPPEMALFAIVCPMQQPSIMEIYVRNMIFRTKHQLNFKPITLDSKAEDILGYNETEFKLMAGYHYVHYEDIIYCSEMHSCLVRKGESGFIYFRLLSKSSKWLWVQAKGRVIYKSGKPDYLVSTHRPMSDEEGEQHLNARGEPFKFPFSGKAELYGCNPPYPPIPIPKAILEGRAKFPAGFPPFGGEGPPPFPAGSMPPGFPPFPGDGPPPGFPPFPGDGPPRGFPPPNGFPPGRPPPGFEGGVPQMPAGVDLPGLSSPASRQLERRPKLVARRQLTKPSHGTPPPNVTVNPASGSFDFNPMSRLPSMASSSVSRPPAQVAQSHPTQAQPSQPMTQREILKQELRKFTQAFQKVSMREEANARAMAERGSAARNDVLQTTAVTQPTTTSTAFLSMANTLTNTADCHSSAYPPVTSSHPQSFNPADADNSEQLDFDTDWIVLKTSPQSVDEDFSESCALAFTVPPSSRSGASSNPYPNQQSIANTSNPVSDTASPSSSNAPRSTTTTATLSHPPVSSQQASLTHPLQTNPLDLIGTDEAIPSFSDSLAPITIDDLIPSLTPCQNLPTDLSGLSNSSLGSEPQTGTVRPMQQSAFPQESPSLSTCAWQQVPAPHPNPQGINSPRVPPAPAPDQTNVFDCRQDPNTVLDFSSMSEESLGLDRRQESMSTTSSSSPCSSIDNDSTLRTNWPTEQNVSSPPDIKYPLTDEQFLACTASLGKQNNLPSNMNGFSQLGSFTPTSPLTQRNPNHHTLAKQQSPQQLPQYHQPHNMSSPRQAYAPDTDTLNQFNMSQQALIQESLTEQNFVKCEPILKPNQQQQLDGTLINQHIPQSAYPGTVIEPLENGFPGQVNGYDAFPDTSQDLLTPNGDFNTGLNSSPEAFMVQQEFENMSGNYPDPSLAFQQQAPNLQQLQQQQRQQQQQQRQLLQRQQQRQLLQRQQQRQLLQRQQQRQLLQRQQQRQLLQRQQQQQLLQRQQQYQLLQQQQPLNYVPDCLDVTTTPEQLYLKGVP</sequence>
<gene>
    <name evidence="12" type="primary">LOC110978844</name>
</gene>
<feature type="compositionally biased region" description="Polar residues" evidence="8">
    <location>
        <begin position="901"/>
        <end position="923"/>
    </location>
</feature>
<keyword evidence="4" id="KW-0238">DNA-binding</keyword>
<feature type="compositionally biased region" description="Low complexity" evidence="8">
    <location>
        <begin position="1023"/>
        <end position="1035"/>
    </location>
</feature>
<organism evidence="11 12">
    <name type="scientific">Acanthaster planci</name>
    <name type="common">Crown-of-thorns starfish</name>
    <dbReference type="NCBI Taxonomy" id="133434"/>
    <lineage>
        <taxon>Eukaryota</taxon>
        <taxon>Metazoa</taxon>
        <taxon>Echinodermata</taxon>
        <taxon>Eleutherozoa</taxon>
        <taxon>Asterozoa</taxon>
        <taxon>Asteroidea</taxon>
        <taxon>Valvatacea</taxon>
        <taxon>Valvatida</taxon>
        <taxon>Acanthasteridae</taxon>
        <taxon>Acanthaster</taxon>
    </lineage>
</organism>
<dbReference type="GO" id="GO:0006805">
    <property type="term" value="P:xenobiotic metabolic process"/>
    <property type="evidence" value="ECO:0007669"/>
    <property type="project" value="InterPro"/>
</dbReference>
<name>A0A8B7YBR7_ACAPL</name>
<dbReference type="GO" id="GO:0000976">
    <property type="term" value="F:transcription cis-regulatory region binding"/>
    <property type="evidence" value="ECO:0007669"/>
    <property type="project" value="TreeGrafter"/>
</dbReference>
<dbReference type="SUPFAM" id="SSF55785">
    <property type="entry name" value="PYP-like sensor domain (PAS domain)"/>
    <property type="match status" value="2"/>
</dbReference>
<reference evidence="12" key="1">
    <citation type="submission" date="2025-08" db="UniProtKB">
        <authorList>
            <consortium name="RefSeq"/>
        </authorList>
    </citation>
    <scope>IDENTIFICATION</scope>
</reference>
<feature type="region of interest" description="Disordered" evidence="8">
    <location>
        <begin position="836"/>
        <end position="970"/>
    </location>
</feature>
<keyword evidence="3" id="KW-0805">Transcription regulation</keyword>
<evidence type="ECO:0000259" key="10">
    <source>
        <dbReference type="PROSITE" id="PS50888"/>
    </source>
</evidence>
<accession>A0A8B7YBR7</accession>
<dbReference type="GeneID" id="110978844"/>
<dbReference type="SMART" id="SM00086">
    <property type="entry name" value="PAC"/>
    <property type="match status" value="1"/>
</dbReference>
<evidence type="ECO:0000259" key="9">
    <source>
        <dbReference type="PROSITE" id="PS50112"/>
    </source>
</evidence>
<feature type="domain" description="PAS" evidence="9">
    <location>
        <begin position="143"/>
        <end position="207"/>
    </location>
</feature>
<feature type="compositionally biased region" description="Polar residues" evidence="8">
    <location>
        <begin position="684"/>
        <end position="693"/>
    </location>
</feature>
<dbReference type="PROSITE" id="PS50888">
    <property type="entry name" value="BHLH"/>
    <property type="match status" value="1"/>
</dbReference>
<keyword evidence="11" id="KW-1185">Reference proteome</keyword>
<dbReference type="Pfam" id="PF00010">
    <property type="entry name" value="HLH"/>
    <property type="match status" value="1"/>
</dbReference>
<dbReference type="PROSITE" id="PS50112">
    <property type="entry name" value="PAS"/>
    <property type="match status" value="1"/>
</dbReference>
<dbReference type="GO" id="GO:0004879">
    <property type="term" value="F:nuclear receptor activity"/>
    <property type="evidence" value="ECO:0007669"/>
    <property type="project" value="TreeGrafter"/>
</dbReference>
<protein>
    <submittedName>
        <fullName evidence="12">Uncharacterized protein LOC110978844</fullName>
    </submittedName>
</protein>
<dbReference type="PANTHER" id="PTHR10649:SF12">
    <property type="entry name" value="SPINELESS, ISOFORM C"/>
    <property type="match status" value="1"/>
</dbReference>
<dbReference type="InterPro" id="IPR001610">
    <property type="entry name" value="PAC"/>
</dbReference>
<dbReference type="Gene3D" id="4.10.280.10">
    <property type="entry name" value="Helix-loop-helix DNA-binding domain"/>
    <property type="match status" value="1"/>
</dbReference>
<evidence type="ECO:0000313" key="12">
    <source>
        <dbReference type="RefSeq" id="XP_022089825.1"/>
    </source>
</evidence>
<dbReference type="InterPro" id="IPR013767">
    <property type="entry name" value="PAS_fold"/>
</dbReference>
<feature type="region of interest" description="Disordered" evidence="8">
    <location>
        <begin position="1010"/>
        <end position="1041"/>
    </location>
</feature>
<dbReference type="Pfam" id="PF08447">
    <property type="entry name" value="PAS_3"/>
    <property type="match status" value="1"/>
</dbReference>
<dbReference type="Gene3D" id="3.30.450.20">
    <property type="entry name" value="PAS domain"/>
    <property type="match status" value="2"/>
</dbReference>
<evidence type="ECO:0000256" key="3">
    <source>
        <dbReference type="ARBA" id="ARBA00023015"/>
    </source>
</evidence>
<dbReference type="InterPro" id="IPR000014">
    <property type="entry name" value="PAS"/>
</dbReference>
<dbReference type="InterPro" id="IPR013655">
    <property type="entry name" value="PAS_fold_3"/>
</dbReference>
<dbReference type="PANTHER" id="PTHR10649">
    <property type="entry name" value="ARYL HYDROCARBON RECEPTOR"/>
    <property type="match status" value="1"/>
</dbReference>
<evidence type="ECO:0000256" key="2">
    <source>
        <dbReference type="ARBA" id="ARBA00022737"/>
    </source>
</evidence>
<keyword evidence="5" id="KW-0010">Activator</keyword>
<evidence type="ECO:0000256" key="5">
    <source>
        <dbReference type="ARBA" id="ARBA00023159"/>
    </source>
</evidence>
<feature type="compositionally biased region" description="Low complexity" evidence="8">
    <location>
        <begin position="839"/>
        <end position="849"/>
    </location>
</feature>
<keyword evidence="7" id="KW-0539">Nucleus</keyword>
<dbReference type="CDD" id="cd19696">
    <property type="entry name" value="bHLH-PAS_AhR_like"/>
    <property type="match status" value="1"/>
</dbReference>
<dbReference type="InterPro" id="IPR036638">
    <property type="entry name" value="HLH_DNA-bd_sf"/>
</dbReference>
<feature type="domain" description="BHLH" evidence="10">
    <location>
        <begin position="36"/>
        <end position="89"/>
    </location>
</feature>